<accession>A0A498I0I3</accession>
<keyword evidence="3" id="KW-1185">Reference proteome</keyword>
<protein>
    <submittedName>
        <fullName evidence="2">Uncharacterized protein</fullName>
    </submittedName>
</protein>
<keyword evidence="1" id="KW-1133">Transmembrane helix</keyword>
<name>A0A498I0I3_MALDO</name>
<keyword evidence="1" id="KW-0812">Transmembrane</keyword>
<evidence type="ECO:0000313" key="2">
    <source>
        <dbReference type="EMBL" id="RXH77358.1"/>
    </source>
</evidence>
<gene>
    <name evidence="2" type="ORF">DVH24_023632</name>
</gene>
<evidence type="ECO:0000313" key="3">
    <source>
        <dbReference type="Proteomes" id="UP000290289"/>
    </source>
</evidence>
<feature type="transmembrane region" description="Helical" evidence="1">
    <location>
        <begin position="22"/>
        <end position="41"/>
    </location>
</feature>
<comment type="caution">
    <text evidence="2">The sequence shown here is derived from an EMBL/GenBank/DDBJ whole genome shotgun (WGS) entry which is preliminary data.</text>
</comment>
<organism evidence="2 3">
    <name type="scientific">Malus domestica</name>
    <name type="common">Apple</name>
    <name type="synonym">Pyrus malus</name>
    <dbReference type="NCBI Taxonomy" id="3750"/>
    <lineage>
        <taxon>Eukaryota</taxon>
        <taxon>Viridiplantae</taxon>
        <taxon>Streptophyta</taxon>
        <taxon>Embryophyta</taxon>
        <taxon>Tracheophyta</taxon>
        <taxon>Spermatophyta</taxon>
        <taxon>Magnoliopsida</taxon>
        <taxon>eudicotyledons</taxon>
        <taxon>Gunneridae</taxon>
        <taxon>Pentapetalae</taxon>
        <taxon>rosids</taxon>
        <taxon>fabids</taxon>
        <taxon>Rosales</taxon>
        <taxon>Rosaceae</taxon>
        <taxon>Amygdaloideae</taxon>
        <taxon>Maleae</taxon>
        <taxon>Malus</taxon>
    </lineage>
</organism>
<dbReference type="AlphaFoldDB" id="A0A498I0I3"/>
<evidence type="ECO:0000256" key="1">
    <source>
        <dbReference type="SAM" id="Phobius"/>
    </source>
</evidence>
<keyword evidence="1" id="KW-0472">Membrane</keyword>
<reference evidence="2 3" key="1">
    <citation type="submission" date="2018-10" db="EMBL/GenBank/DDBJ databases">
        <title>A high-quality apple genome assembly.</title>
        <authorList>
            <person name="Hu J."/>
        </authorList>
    </citation>
    <scope>NUCLEOTIDE SEQUENCE [LARGE SCALE GENOMIC DNA]</scope>
    <source>
        <strain evidence="3">cv. HFTH1</strain>
        <tissue evidence="2">Young leaf</tissue>
    </source>
</reference>
<proteinExistence type="predicted"/>
<dbReference type="EMBL" id="RDQH01000340">
    <property type="protein sequence ID" value="RXH77358.1"/>
    <property type="molecule type" value="Genomic_DNA"/>
</dbReference>
<sequence length="83" mass="9778">MVPIIYMQMVLNLPYSLVSTSLLYLDFVVVIWFCSLILFFWSMLRKYKGFLYGVVVHSRMVLGLERFNEDCCWNWDVGCGFGC</sequence>
<dbReference type="Proteomes" id="UP000290289">
    <property type="component" value="Chromosome 14"/>
</dbReference>